<protein>
    <recommendedName>
        <fullName evidence="3">DUF4004 domain-containing protein</fullName>
    </recommendedName>
</protein>
<dbReference type="Proteomes" id="UP000191448">
    <property type="component" value="Unassembled WGS sequence"/>
</dbReference>
<sequence length="198" mass="23982">MEEKLISKKELLQITDISYGQLYRWKRKKIIPEEWFIKKSVSTGQETFFPEEKILERIREILRLKDTVSLDELSAMFSNEIKKCEISRKYIVENIIPEYILEMFENKYSKKERYNSDEVLFIVIFKNMLESGSFNFEEIISLIEKIKENFSFIKDNEILIIKRKLGVLFYYLTEREEEIIKDDEAKVLLKLNFFEIKK</sequence>
<reference evidence="1 2" key="1">
    <citation type="submission" date="2016-02" db="EMBL/GenBank/DDBJ databases">
        <title>Genome sequence of Clostridium thermobutyricum DSM 4928.</title>
        <authorList>
            <person name="Poehlein A."/>
            <person name="Daniel R."/>
        </authorList>
    </citation>
    <scope>NUCLEOTIDE SEQUENCE [LARGE SCALE GENOMIC DNA]</scope>
    <source>
        <strain evidence="1 2">DSM 4928</strain>
    </source>
</reference>
<dbReference type="InterPro" id="IPR025063">
    <property type="entry name" value="DUF4004"/>
</dbReference>
<name>A0A1V4SRW8_9CLOT</name>
<accession>A0A1V4SRW8</accession>
<dbReference type="OrthoDB" id="1648298at2"/>
<dbReference type="RefSeq" id="WP_080023895.1">
    <property type="nucleotide sequence ID" value="NZ_LTAY01000077.1"/>
</dbReference>
<dbReference type="EMBL" id="LTAY01000077">
    <property type="protein sequence ID" value="OPX46638.1"/>
    <property type="molecule type" value="Genomic_DNA"/>
</dbReference>
<evidence type="ECO:0000313" key="2">
    <source>
        <dbReference type="Proteomes" id="UP000191448"/>
    </source>
</evidence>
<evidence type="ECO:0008006" key="3">
    <source>
        <dbReference type="Google" id="ProtNLM"/>
    </source>
</evidence>
<dbReference type="Pfam" id="PF13171">
    <property type="entry name" value="DUF4004"/>
    <property type="match status" value="1"/>
</dbReference>
<evidence type="ECO:0000313" key="1">
    <source>
        <dbReference type="EMBL" id="OPX46638.1"/>
    </source>
</evidence>
<comment type="caution">
    <text evidence="1">The sequence shown here is derived from an EMBL/GenBank/DDBJ whole genome shotgun (WGS) entry which is preliminary data.</text>
</comment>
<organism evidence="1 2">
    <name type="scientific">Clostridium thermobutyricum DSM 4928</name>
    <dbReference type="NCBI Taxonomy" id="1121339"/>
    <lineage>
        <taxon>Bacteria</taxon>
        <taxon>Bacillati</taxon>
        <taxon>Bacillota</taxon>
        <taxon>Clostridia</taxon>
        <taxon>Eubacteriales</taxon>
        <taxon>Clostridiaceae</taxon>
        <taxon>Clostridium</taxon>
    </lineage>
</organism>
<gene>
    <name evidence="1" type="ORF">CLTHE_26880</name>
</gene>
<proteinExistence type="predicted"/>
<dbReference type="AlphaFoldDB" id="A0A1V4SRW8"/>